<reference evidence="3 4" key="1">
    <citation type="journal article" date="2024" name="Commun. Biol.">
        <title>Comparative genomic analysis of thermophilic fungi reveals convergent evolutionary adaptations and gene losses.</title>
        <authorList>
            <person name="Steindorff A.S."/>
            <person name="Aguilar-Pontes M.V."/>
            <person name="Robinson A.J."/>
            <person name="Andreopoulos B."/>
            <person name="LaButti K."/>
            <person name="Kuo A."/>
            <person name="Mondo S."/>
            <person name="Riley R."/>
            <person name="Otillar R."/>
            <person name="Haridas S."/>
            <person name="Lipzen A."/>
            <person name="Grimwood J."/>
            <person name="Schmutz J."/>
            <person name="Clum A."/>
            <person name="Reid I.D."/>
            <person name="Moisan M.C."/>
            <person name="Butler G."/>
            <person name="Nguyen T.T.M."/>
            <person name="Dewar K."/>
            <person name="Conant G."/>
            <person name="Drula E."/>
            <person name="Henrissat B."/>
            <person name="Hansel C."/>
            <person name="Singer S."/>
            <person name="Hutchinson M.I."/>
            <person name="de Vries R.P."/>
            <person name="Natvig D.O."/>
            <person name="Powell A.J."/>
            <person name="Tsang A."/>
            <person name="Grigoriev I.V."/>
        </authorList>
    </citation>
    <scope>NUCLEOTIDE SEQUENCE [LARGE SCALE GENOMIC DNA]</scope>
    <source>
        <strain evidence="3 4">CBS 494.80</strain>
    </source>
</reference>
<sequence>MSLDEKISTIKSFLDDLDDRFAARVEDAIREVRLGTELVKVDDLIHTIHNHMVRSVDETIDFLAPTVGRYYATAIAENAEKYMLGMLPLLAAQLREISVYGVASAPYIRKPGYNPYRTDNPRPIYHYAPKKATRAPAPVPGEGLGPNPVPTKNKANGGKKWDDGNDVWGQSENWEELALHVAYRERLVAEKAVKDREVAEAEEALKTKEDLKGKKGKA</sequence>
<keyword evidence="1" id="KW-0175">Coiled coil</keyword>
<dbReference type="Proteomes" id="UP001595075">
    <property type="component" value="Unassembled WGS sequence"/>
</dbReference>
<gene>
    <name evidence="3" type="ORF">VTL71DRAFT_7534</name>
</gene>
<feature type="coiled-coil region" evidence="1">
    <location>
        <begin position="184"/>
        <end position="214"/>
    </location>
</feature>
<evidence type="ECO:0000256" key="2">
    <source>
        <dbReference type="SAM" id="MobiDB-lite"/>
    </source>
</evidence>
<name>A0ABR4BVX7_9HELO</name>
<keyword evidence="4" id="KW-1185">Reference proteome</keyword>
<comment type="caution">
    <text evidence="3">The sequence shown here is derived from an EMBL/GenBank/DDBJ whole genome shotgun (WGS) entry which is preliminary data.</text>
</comment>
<feature type="region of interest" description="Disordered" evidence="2">
    <location>
        <begin position="137"/>
        <end position="167"/>
    </location>
</feature>
<dbReference type="EMBL" id="JAZHXI010000019">
    <property type="protein sequence ID" value="KAL2061261.1"/>
    <property type="molecule type" value="Genomic_DNA"/>
</dbReference>
<evidence type="ECO:0000313" key="3">
    <source>
        <dbReference type="EMBL" id="KAL2061261.1"/>
    </source>
</evidence>
<accession>A0ABR4BVX7</accession>
<evidence type="ECO:0000313" key="4">
    <source>
        <dbReference type="Proteomes" id="UP001595075"/>
    </source>
</evidence>
<proteinExistence type="predicted"/>
<protein>
    <submittedName>
        <fullName evidence="3">Uncharacterized protein</fullName>
    </submittedName>
</protein>
<evidence type="ECO:0000256" key="1">
    <source>
        <dbReference type="SAM" id="Coils"/>
    </source>
</evidence>
<organism evidence="3 4">
    <name type="scientific">Oculimacula yallundae</name>
    <dbReference type="NCBI Taxonomy" id="86028"/>
    <lineage>
        <taxon>Eukaryota</taxon>
        <taxon>Fungi</taxon>
        <taxon>Dikarya</taxon>
        <taxon>Ascomycota</taxon>
        <taxon>Pezizomycotina</taxon>
        <taxon>Leotiomycetes</taxon>
        <taxon>Helotiales</taxon>
        <taxon>Ploettnerulaceae</taxon>
        <taxon>Oculimacula</taxon>
    </lineage>
</organism>